<dbReference type="SUPFAM" id="SSF46689">
    <property type="entry name" value="Homeodomain-like"/>
    <property type="match status" value="2"/>
</dbReference>
<feature type="domain" description="HTH araC/xylS-type" evidence="4">
    <location>
        <begin position="13"/>
        <end position="112"/>
    </location>
</feature>
<dbReference type="SMART" id="SM00342">
    <property type="entry name" value="HTH_ARAC"/>
    <property type="match status" value="1"/>
</dbReference>
<dbReference type="Gene3D" id="1.10.10.60">
    <property type="entry name" value="Homeodomain-like"/>
    <property type="match status" value="2"/>
</dbReference>
<keyword evidence="6" id="KW-1185">Reference proteome</keyword>
<dbReference type="PANTHER" id="PTHR40055">
    <property type="entry name" value="TRANSCRIPTIONAL REGULATOR YGIV-RELATED"/>
    <property type="match status" value="1"/>
</dbReference>
<name>A0ABS1WWC8_9GAMM</name>
<dbReference type="RefSeq" id="WP_203167330.1">
    <property type="nucleotide sequence ID" value="NZ_JAEVLS010000002.1"/>
</dbReference>
<proteinExistence type="predicted"/>
<evidence type="ECO:0000256" key="1">
    <source>
        <dbReference type="ARBA" id="ARBA00023015"/>
    </source>
</evidence>
<sequence>MTTATERYHERLRRVLEYIDQHADQALNLETLSRIAAFSKFHFHRQFTAVMGLSLHRYIQLVRMKRASWRLAFREGQTVIDIAMGAGYETPDAFTRAFRQQFGQTPTAFRKEPDWDSWLEAFTPYDHARAQLMKTSYTANDVTIVQVPTTPVAVMTHRGDPARLGHTIQRFIAWRKSVGLHPRASATFNVFHSDPRSTPPDEFRMDLCAATDQIVAPNDAGVEGGLIPGGRCARLRVIGSSDDLEAPALYLYRDWLPASGEETRDFPMYCERVRFFPDVPEHEAITDLFLPLR</sequence>
<dbReference type="PRINTS" id="PR00032">
    <property type="entry name" value="HTHARAC"/>
</dbReference>
<dbReference type="Gene3D" id="3.20.80.10">
    <property type="entry name" value="Regulatory factor, effector binding domain"/>
    <property type="match status" value="1"/>
</dbReference>
<keyword evidence="2" id="KW-0238">DNA-binding</keyword>
<comment type="caution">
    <text evidence="5">The sequence shown here is derived from an EMBL/GenBank/DDBJ whole genome shotgun (WGS) entry which is preliminary data.</text>
</comment>
<dbReference type="InterPro" id="IPR011256">
    <property type="entry name" value="Reg_factor_effector_dom_sf"/>
</dbReference>
<dbReference type="Pfam" id="PF12833">
    <property type="entry name" value="HTH_18"/>
    <property type="match status" value="1"/>
</dbReference>
<dbReference type="SUPFAM" id="SSF55136">
    <property type="entry name" value="Probable bacterial effector-binding domain"/>
    <property type="match status" value="1"/>
</dbReference>
<dbReference type="InterPro" id="IPR050908">
    <property type="entry name" value="SmbC-like"/>
</dbReference>
<accession>A0ABS1WWC8</accession>
<dbReference type="InterPro" id="IPR009057">
    <property type="entry name" value="Homeodomain-like_sf"/>
</dbReference>
<dbReference type="EMBL" id="JAEVLS010000002">
    <property type="protein sequence ID" value="MBM0105279.1"/>
    <property type="molecule type" value="Genomic_DNA"/>
</dbReference>
<dbReference type="PANTHER" id="PTHR40055:SF1">
    <property type="entry name" value="TRANSCRIPTIONAL REGULATOR YGIV-RELATED"/>
    <property type="match status" value="1"/>
</dbReference>
<dbReference type="Proteomes" id="UP000661077">
    <property type="component" value="Unassembled WGS sequence"/>
</dbReference>
<keyword evidence="1" id="KW-0805">Transcription regulation</keyword>
<evidence type="ECO:0000259" key="4">
    <source>
        <dbReference type="PROSITE" id="PS01124"/>
    </source>
</evidence>
<organism evidence="5 6">
    <name type="scientific">Steroidobacter gossypii</name>
    <dbReference type="NCBI Taxonomy" id="2805490"/>
    <lineage>
        <taxon>Bacteria</taxon>
        <taxon>Pseudomonadati</taxon>
        <taxon>Pseudomonadota</taxon>
        <taxon>Gammaproteobacteria</taxon>
        <taxon>Steroidobacterales</taxon>
        <taxon>Steroidobacteraceae</taxon>
        <taxon>Steroidobacter</taxon>
    </lineage>
</organism>
<dbReference type="SMART" id="SM00871">
    <property type="entry name" value="AraC_E_bind"/>
    <property type="match status" value="1"/>
</dbReference>
<dbReference type="InterPro" id="IPR010499">
    <property type="entry name" value="AraC_E-bd"/>
</dbReference>
<dbReference type="PROSITE" id="PS00041">
    <property type="entry name" value="HTH_ARAC_FAMILY_1"/>
    <property type="match status" value="1"/>
</dbReference>
<dbReference type="InterPro" id="IPR020449">
    <property type="entry name" value="Tscrpt_reg_AraC-type_HTH"/>
</dbReference>
<dbReference type="PROSITE" id="PS01124">
    <property type="entry name" value="HTH_ARAC_FAMILY_2"/>
    <property type="match status" value="1"/>
</dbReference>
<dbReference type="InterPro" id="IPR029442">
    <property type="entry name" value="GyrI-like"/>
</dbReference>
<reference evidence="5 6" key="1">
    <citation type="journal article" date="2021" name="Int. J. Syst. Evol. Microbiol.">
        <title>Steroidobacter gossypii sp. nov., isolated from soil of cotton cropping field.</title>
        <authorList>
            <person name="Huang R."/>
            <person name="Yang S."/>
            <person name="Zhen C."/>
            <person name="Liu W."/>
        </authorList>
    </citation>
    <scope>NUCLEOTIDE SEQUENCE [LARGE SCALE GENOMIC DNA]</scope>
    <source>
        <strain evidence="5 6">S1-65</strain>
    </source>
</reference>
<dbReference type="Pfam" id="PF06445">
    <property type="entry name" value="GyrI-like"/>
    <property type="match status" value="1"/>
</dbReference>
<dbReference type="InterPro" id="IPR018060">
    <property type="entry name" value="HTH_AraC"/>
</dbReference>
<keyword evidence="3" id="KW-0804">Transcription</keyword>
<evidence type="ECO:0000256" key="2">
    <source>
        <dbReference type="ARBA" id="ARBA00023125"/>
    </source>
</evidence>
<evidence type="ECO:0000313" key="6">
    <source>
        <dbReference type="Proteomes" id="UP000661077"/>
    </source>
</evidence>
<evidence type="ECO:0000313" key="5">
    <source>
        <dbReference type="EMBL" id="MBM0105279.1"/>
    </source>
</evidence>
<dbReference type="InterPro" id="IPR018062">
    <property type="entry name" value="HTH_AraC-typ_CS"/>
</dbReference>
<evidence type="ECO:0000256" key="3">
    <source>
        <dbReference type="ARBA" id="ARBA00023163"/>
    </source>
</evidence>
<protein>
    <submittedName>
        <fullName evidence="5">AraC family transcriptional regulator</fullName>
    </submittedName>
</protein>
<gene>
    <name evidence="5" type="ORF">JM946_10990</name>
</gene>